<keyword evidence="2" id="KW-1185">Reference proteome</keyword>
<comment type="caution">
    <text evidence="1">The sequence shown here is derived from an EMBL/GenBank/DDBJ whole genome shotgun (WGS) entry which is preliminary data.</text>
</comment>
<reference evidence="1" key="1">
    <citation type="submission" date="2021-02" db="EMBL/GenBank/DDBJ databases">
        <authorList>
            <consortium name="DOE Joint Genome Institute"/>
            <person name="Ahrendt S."/>
            <person name="Looney B.P."/>
            <person name="Miyauchi S."/>
            <person name="Morin E."/>
            <person name="Drula E."/>
            <person name="Courty P.E."/>
            <person name="Chicoki N."/>
            <person name="Fauchery L."/>
            <person name="Kohler A."/>
            <person name="Kuo A."/>
            <person name="Labutti K."/>
            <person name="Pangilinan J."/>
            <person name="Lipzen A."/>
            <person name="Riley R."/>
            <person name="Andreopoulos W."/>
            <person name="He G."/>
            <person name="Johnson J."/>
            <person name="Barry K.W."/>
            <person name="Grigoriev I.V."/>
            <person name="Nagy L."/>
            <person name="Hibbett D."/>
            <person name="Henrissat B."/>
            <person name="Matheny P.B."/>
            <person name="Labbe J."/>
            <person name="Martin F."/>
        </authorList>
    </citation>
    <scope>NUCLEOTIDE SEQUENCE</scope>
    <source>
        <strain evidence="1">FP105234-sp</strain>
    </source>
</reference>
<evidence type="ECO:0000313" key="2">
    <source>
        <dbReference type="Proteomes" id="UP000814033"/>
    </source>
</evidence>
<evidence type="ECO:0000313" key="1">
    <source>
        <dbReference type="EMBL" id="KAI0044161.1"/>
    </source>
</evidence>
<sequence>MSLRTASTGETLKRLRQCITRQPPYASGTLPVESDHVFIYYGKDDNAQRLDCAGAGQDKLEALSQSCDRASFGVDNKTVEDENYRKAGKLDSNYFSTPFVPERSKLVEVIRSNLLEGSDALRPLELELYKLNVYDEGSFFKPHKDTPRSGNMFASLVVVFPTSHEGGALVLRHGHEERTFDSAKALKDAEESSVAYITFFSDVEHEVLPVTKGYRITLTYNIYCADVDKPNAPAALSVDPRAASSHEDICQSALRDLLDSPDFLPEGGTLGFGLRHVYPILTSPEDPYSASLERVRKLLKGSDALVFHACTKLGVHPALYYGYGAQPSSEPSKYERLDHGHKFPNPSSESGQLFMLDHVPDLDCDLMEQEEFEKRIGGTMVYNPDGDNSDDEPDEVNWVSMEMRQAWDGYTRTFVSSCRSANPVTVERGGHSPSPTFAWPSS</sequence>
<accession>A0ACB8RKJ3</accession>
<organism evidence="1 2">
    <name type="scientific">Auriscalpium vulgare</name>
    <dbReference type="NCBI Taxonomy" id="40419"/>
    <lineage>
        <taxon>Eukaryota</taxon>
        <taxon>Fungi</taxon>
        <taxon>Dikarya</taxon>
        <taxon>Basidiomycota</taxon>
        <taxon>Agaricomycotina</taxon>
        <taxon>Agaricomycetes</taxon>
        <taxon>Russulales</taxon>
        <taxon>Auriscalpiaceae</taxon>
        <taxon>Auriscalpium</taxon>
    </lineage>
</organism>
<name>A0ACB8RKJ3_9AGAM</name>
<gene>
    <name evidence="1" type="ORF">FA95DRAFT_1608779</name>
</gene>
<protein>
    <submittedName>
        <fullName evidence="1">Uncharacterized protein</fullName>
    </submittedName>
</protein>
<reference evidence="1" key="2">
    <citation type="journal article" date="2022" name="New Phytol.">
        <title>Evolutionary transition to the ectomycorrhizal habit in the genomes of a hyperdiverse lineage of mushroom-forming fungi.</title>
        <authorList>
            <person name="Looney B."/>
            <person name="Miyauchi S."/>
            <person name="Morin E."/>
            <person name="Drula E."/>
            <person name="Courty P.E."/>
            <person name="Kohler A."/>
            <person name="Kuo A."/>
            <person name="LaButti K."/>
            <person name="Pangilinan J."/>
            <person name="Lipzen A."/>
            <person name="Riley R."/>
            <person name="Andreopoulos W."/>
            <person name="He G."/>
            <person name="Johnson J."/>
            <person name="Nolan M."/>
            <person name="Tritt A."/>
            <person name="Barry K.W."/>
            <person name="Grigoriev I.V."/>
            <person name="Nagy L.G."/>
            <person name="Hibbett D."/>
            <person name="Henrissat B."/>
            <person name="Matheny P.B."/>
            <person name="Labbe J."/>
            <person name="Martin F.M."/>
        </authorList>
    </citation>
    <scope>NUCLEOTIDE SEQUENCE</scope>
    <source>
        <strain evidence="1">FP105234-sp</strain>
    </source>
</reference>
<dbReference type="Proteomes" id="UP000814033">
    <property type="component" value="Unassembled WGS sequence"/>
</dbReference>
<dbReference type="EMBL" id="MU275992">
    <property type="protein sequence ID" value="KAI0044161.1"/>
    <property type="molecule type" value="Genomic_DNA"/>
</dbReference>
<proteinExistence type="predicted"/>